<keyword evidence="2" id="KW-1185">Reference proteome</keyword>
<evidence type="ECO:0000313" key="1">
    <source>
        <dbReference type="EMBL" id="EIM79708.1"/>
    </source>
</evidence>
<dbReference type="EMBL" id="JH687402">
    <property type="protein sequence ID" value="EIM79708.1"/>
    <property type="molecule type" value="Genomic_DNA"/>
</dbReference>
<organism evidence="1 2">
    <name type="scientific">Stereum hirsutum (strain FP-91666)</name>
    <name type="common">White-rot fungus</name>
    <dbReference type="NCBI Taxonomy" id="721885"/>
    <lineage>
        <taxon>Eukaryota</taxon>
        <taxon>Fungi</taxon>
        <taxon>Dikarya</taxon>
        <taxon>Basidiomycota</taxon>
        <taxon>Agaricomycotina</taxon>
        <taxon>Agaricomycetes</taxon>
        <taxon>Russulales</taxon>
        <taxon>Stereaceae</taxon>
        <taxon>Stereum</taxon>
    </lineage>
</organism>
<name>R7RY30_STEHR</name>
<evidence type="ECO:0000313" key="2">
    <source>
        <dbReference type="Proteomes" id="UP000053927"/>
    </source>
</evidence>
<dbReference type="Proteomes" id="UP000053927">
    <property type="component" value="Unassembled WGS sequence"/>
</dbReference>
<reference evidence="2" key="1">
    <citation type="journal article" date="2012" name="Science">
        <title>The Paleozoic origin of enzymatic lignin decomposition reconstructed from 31 fungal genomes.</title>
        <authorList>
            <person name="Floudas D."/>
            <person name="Binder M."/>
            <person name="Riley R."/>
            <person name="Barry K."/>
            <person name="Blanchette R.A."/>
            <person name="Henrissat B."/>
            <person name="Martinez A.T."/>
            <person name="Otillar R."/>
            <person name="Spatafora J.W."/>
            <person name="Yadav J.S."/>
            <person name="Aerts A."/>
            <person name="Benoit I."/>
            <person name="Boyd A."/>
            <person name="Carlson A."/>
            <person name="Copeland A."/>
            <person name="Coutinho P.M."/>
            <person name="de Vries R.P."/>
            <person name="Ferreira P."/>
            <person name="Findley K."/>
            <person name="Foster B."/>
            <person name="Gaskell J."/>
            <person name="Glotzer D."/>
            <person name="Gorecki P."/>
            <person name="Heitman J."/>
            <person name="Hesse C."/>
            <person name="Hori C."/>
            <person name="Igarashi K."/>
            <person name="Jurgens J.A."/>
            <person name="Kallen N."/>
            <person name="Kersten P."/>
            <person name="Kohler A."/>
            <person name="Kuees U."/>
            <person name="Kumar T.K.A."/>
            <person name="Kuo A."/>
            <person name="LaButti K."/>
            <person name="Larrondo L.F."/>
            <person name="Lindquist E."/>
            <person name="Ling A."/>
            <person name="Lombard V."/>
            <person name="Lucas S."/>
            <person name="Lundell T."/>
            <person name="Martin R."/>
            <person name="McLaughlin D.J."/>
            <person name="Morgenstern I."/>
            <person name="Morin E."/>
            <person name="Murat C."/>
            <person name="Nagy L.G."/>
            <person name="Nolan M."/>
            <person name="Ohm R.A."/>
            <person name="Patyshakuliyeva A."/>
            <person name="Rokas A."/>
            <person name="Ruiz-Duenas F.J."/>
            <person name="Sabat G."/>
            <person name="Salamov A."/>
            <person name="Samejima M."/>
            <person name="Schmutz J."/>
            <person name="Slot J.C."/>
            <person name="St John F."/>
            <person name="Stenlid J."/>
            <person name="Sun H."/>
            <person name="Sun S."/>
            <person name="Syed K."/>
            <person name="Tsang A."/>
            <person name="Wiebenga A."/>
            <person name="Young D."/>
            <person name="Pisabarro A."/>
            <person name="Eastwood D.C."/>
            <person name="Martin F."/>
            <person name="Cullen D."/>
            <person name="Grigoriev I.V."/>
            <person name="Hibbett D.S."/>
        </authorList>
    </citation>
    <scope>NUCLEOTIDE SEQUENCE [LARGE SCALE GENOMIC DNA]</scope>
    <source>
        <strain evidence="2">FP-91666</strain>
    </source>
</reference>
<gene>
    <name evidence="1" type="ORF">STEHIDRAFT_163529</name>
</gene>
<proteinExistence type="predicted"/>
<sequence length="140" mass="15627">MSKIRTRSDIEDFNSVLSAVTQLDKIDESNTTAWENFDPDLEGQLDINSLILDSLIHLVTHNVEQLHYYVKNIKMICEAVAKRTEVSGLPNTTWSDVVSALQSPKTVGKNNKAKSEILDTIQEFHQRIPDAADTSPSVTS</sequence>
<dbReference type="GeneID" id="18802376"/>
<dbReference type="RefSeq" id="XP_007311276.1">
    <property type="nucleotide sequence ID" value="XM_007311214.1"/>
</dbReference>
<dbReference type="KEGG" id="shs:STEHIDRAFT_163529"/>
<protein>
    <submittedName>
        <fullName evidence="1">Uncharacterized protein</fullName>
    </submittedName>
</protein>
<dbReference type="AlphaFoldDB" id="R7RY30"/>
<accession>R7RY30</accession>